<accession>A0ABY5Y2S6</accession>
<dbReference type="RefSeq" id="WP_334315270.1">
    <property type="nucleotide sequence ID" value="NZ_CP065938.1"/>
</dbReference>
<name>A0ABY5Y2S6_9BACT</name>
<organism evidence="2 3">
    <name type="scientific">Taurinivorans muris</name>
    <dbReference type="NCBI Taxonomy" id="2787751"/>
    <lineage>
        <taxon>Bacteria</taxon>
        <taxon>Pseudomonadati</taxon>
        <taxon>Thermodesulfobacteriota</taxon>
        <taxon>Desulfovibrionia</taxon>
        <taxon>Desulfovibrionales</taxon>
        <taxon>Desulfovibrionaceae</taxon>
        <taxon>Taurinivorans</taxon>
    </lineage>
</organism>
<dbReference type="Proteomes" id="UP001058120">
    <property type="component" value="Chromosome"/>
</dbReference>
<dbReference type="Pfam" id="PF03313">
    <property type="entry name" value="SDH_alpha"/>
    <property type="match status" value="1"/>
</dbReference>
<dbReference type="InterPro" id="IPR021144">
    <property type="entry name" value="UPF0597"/>
</dbReference>
<keyword evidence="3" id="KW-1185">Reference proteome</keyword>
<proteinExistence type="predicted"/>
<feature type="domain" description="Serine dehydratase-like alpha subunit" evidence="1">
    <location>
        <begin position="24"/>
        <end position="206"/>
    </location>
</feature>
<dbReference type="InterPro" id="IPR005130">
    <property type="entry name" value="Ser_deHydtase-like_asu"/>
</dbReference>
<evidence type="ECO:0000313" key="3">
    <source>
        <dbReference type="Proteomes" id="UP001058120"/>
    </source>
</evidence>
<evidence type="ECO:0000313" key="2">
    <source>
        <dbReference type="EMBL" id="UWX05682.1"/>
    </source>
</evidence>
<dbReference type="PANTHER" id="PTHR30501:SF2">
    <property type="entry name" value="UPF0597 PROTEIN YHAM"/>
    <property type="match status" value="1"/>
</dbReference>
<sequence>MQCGRVLLQNMEKGLVAKDEFNYTLAWTIAGLDARMGGTGYTAMSNTGSGNQGIICTMAPMAAGEWRKESEEKIIRAVTLSNLINIYLDYRSHEYAHLSPECYCGGVAPSAAACGVAYLRGGSAEVLNAIVRTSLGNQAGIICDGAKPSCAFRAYTGLFATLHAMLLAEQGISTGPTEGIVHESADVTIDNIYRLQKETMNHTDEFVWKIKKEQKTIC</sequence>
<reference evidence="2" key="1">
    <citation type="submission" date="2020-12" db="EMBL/GenBank/DDBJ databases">
        <title>Taurinivorans muris gen. nov., sp. nov., fundamental and realized metabolic niche of a ubiquitous sulfidogenic bacterium in the murine intestine.</title>
        <authorList>
            <person name="Ye H."/>
            <person name="Hanson B.T."/>
            <person name="Loy A."/>
        </authorList>
    </citation>
    <scope>NUCLEOTIDE SEQUENCE</scope>
    <source>
        <strain evidence="2">LT0009</strain>
    </source>
</reference>
<gene>
    <name evidence="2" type="ORF">JBF11_09610</name>
</gene>
<evidence type="ECO:0000259" key="1">
    <source>
        <dbReference type="Pfam" id="PF03313"/>
    </source>
</evidence>
<dbReference type="EMBL" id="CP065938">
    <property type="protein sequence ID" value="UWX05682.1"/>
    <property type="molecule type" value="Genomic_DNA"/>
</dbReference>
<dbReference type="PANTHER" id="PTHR30501">
    <property type="entry name" value="UPF0597 PROTEIN YHAM"/>
    <property type="match status" value="1"/>
</dbReference>
<protein>
    <submittedName>
        <fullName evidence="2">L-serine ammonia-lyase, iron-sulfur-dependent, subunit alpha</fullName>
    </submittedName>
</protein>